<dbReference type="InterPro" id="IPR050747">
    <property type="entry name" value="Mitochondrial_chaperone_BCS1"/>
</dbReference>
<proteinExistence type="inferred from homology"/>
<gene>
    <name evidence="4" type="ORF">PHYBLDRAFT_59395</name>
</gene>
<comment type="similarity">
    <text evidence="1">Belongs to the AAA ATPase family. BCS1 subfamily.</text>
</comment>
<sequence>MTGFPDNNELSTILAPFFQTFTFSQLEAILYAYLPTQLEFYIQKTGIYAVDTFLVTAIVTLVLIGAKLFIHLIGVISNLLLLHTQSYRRSRNGEITVTVEPTAYDAYHTSKSTLSTWSHNTKARLLSLITAHPIHSHDTTAVPNVFHQALSHLISKHTQTNTKGGYTLRPMLHVDHDPLDPPAFHMVPQPEQVHHLVHQGYPICLQFEPQKSPVSNTGVSDMMMTVDKQKEGPNDGSIRVSIAPNFSKPVNVGILGAFVDKAAKDYLVHLESLRKLTRTRYDYSATGKWVRICSLHEVQGLATVALCPSNEKLVKQDISSFASNQAFYQRIGFPYRRGYLLYGQPGTGKTSLVFAVASELKRHMYFINLSYVKSDSDLHQAFANVPANSIVVFEDIDTMSPVLHRRQDRIQRQTTDDDSKESSFNLSTFLSVLDGHTLEQGIIFMMTTNHKDVLDPAIVRAGRMDIHLELSYATHHQMRKIYRMVMEDDDTSQLDDICPDLENIPEFCIPPSEIMQVMVLFRHQVELIPLQLKELVRKYSTPLVC</sequence>
<dbReference type="SMART" id="SM00382">
    <property type="entry name" value="AAA"/>
    <property type="match status" value="1"/>
</dbReference>
<evidence type="ECO:0000313" key="5">
    <source>
        <dbReference type="Proteomes" id="UP000077315"/>
    </source>
</evidence>
<protein>
    <recommendedName>
        <fullName evidence="3">AAA+ ATPase domain-containing protein</fullName>
    </recommendedName>
</protein>
<dbReference type="STRING" id="763407.A0A167NGR2"/>
<keyword evidence="5" id="KW-1185">Reference proteome</keyword>
<dbReference type="OrthoDB" id="10251412at2759"/>
<reference evidence="5" key="1">
    <citation type="submission" date="2015-06" db="EMBL/GenBank/DDBJ databases">
        <title>Expansion of signal transduction pathways in fungi by whole-genome duplication.</title>
        <authorList>
            <consortium name="DOE Joint Genome Institute"/>
            <person name="Corrochano L.M."/>
            <person name="Kuo A."/>
            <person name="Marcet-Houben M."/>
            <person name="Polaino S."/>
            <person name="Salamov A."/>
            <person name="Villalobos J.M."/>
            <person name="Alvarez M.I."/>
            <person name="Avalos J."/>
            <person name="Benito E.P."/>
            <person name="Benoit I."/>
            <person name="Burger G."/>
            <person name="Camino L.P."/>
            <person name="Canovas D."/>
            <person name="Cerda-Olmedo E."/>
            <person name="Cheng J.-F."/>
            <person name="Dominguez A."/>
            <person name="Elias M."/>
            <person name="Eslava A.P."/>
            <person name="Glaser F."/>
            <person name="Grimwood J."/>
            <person name="Gutierrez G."/>
            <person name="Heitman J."/>
            <person name="Henrissat B."/>
            <person name="Iturriaga E.A."/>
            <person name="Lang B.F."/>
            <person name="Lavin J.L."/>
            <person name="Lee S."/>
            <person name="Li W."/>
            <person name="Lindquist E."/>
            <person name="Lopez-Garcia S."/>
            <person name="Luque E.M."/>
            <person name="Marcos A.T."/>
            <person name="Martin J."/>
            <person name="McCluskey K."/>
            <person name="Medina H.R."/>
            <person name="Miralles-Duran A."/>
            <person name="Miyazaki A."/>
            <person name="Munoz-Torres E."/>
            <person name="Oguiza J.A."/>
            <person name="Ohm R."/>
            <person name="Olmedo M."/>
            <person name="Orejas M."/>
            <person name="Ortiz-Castellanos L."/>
            <person name="Pisabarro A.G."/>
            <person name="Rodriguez-Romero J."/>
            <person name="Ruiz-Herrera J."/>
            <person name="Ruiz-Vazquez R."/>
            <person name="Sanz C."/>
            <person name="Schackwitz W."/>
            <person name="Schmutz J."/>
            <person name="Shahriari M."/>
            <person name="Shelest E."/>
            <person name="Silva-Franco F."/>
            <person name="Soanes D."/>
            <person name="Syed K."/>
            <person name="Tagua V.G."/>
            <person name="Talbot N.J."/>
            <person name="Thon M."/>
            <person name="De vries R.P."/>
            <person name="Wiebenga A."/>
            <person name="Yadav J.S."/>
            <person name="Braun E.L."/>
            <person name="Baker S."/>
            <person name="Garre V."/>
            <person name="Horwitz B."/>
            <person name="Torres-Martinez S."/>
            <person name="Idnurm A."/>
            <person name="Herrera-Estrella A."/>
            <person name="Gabaldon T."/>
            <person name="Grigoriev I.V."/>
        </authorList>
    </citation>
    <scope>NUCLEOTIDE SEQUENCE [LARGE SCALE GENOMIC DNA]</scope>
    <source>
        <strain evidence="5">NRRL 1555(-)</strain>
    </source>
</reference>
<accession>A0A167NGR2</accession>
<dbReference type="Pfam" id="PF00004">
    <property type="entry name" value="AAA"/>
    <property type="match status" value="1"/>
</dbReference>
<dbReference type="InterPro" id="IPR003593">
    <property type="entry name" value="AAA+_ATPase"/>
</dbReference>
<name>A0A167NGR2_PHYB8</name>
<feature type="transmembrane region" description="Helical" evidence="2">
    <location>
        <begin position="12"/>
        <end position="34"/>
    </location>
</feature>
<dbReference type="GO" id="GO:0005524">
    <property type="term" value="F:ATP binding"/>
    <property type="evidence" value="ECO:0007669"/>
    <property type="project" value="InterPro"/>
</dbReference>
<dbReference type="EMBL" id="KV440976">
    <property type="protein sequence ID" value="OAD75864.1"/>
    <property type="molecule type" value="Genomic_DNA"/>
</dbReference>
<keyword evidence="2" id="KW-0812">Transmembrane</keyword>
<keyword evidence="2" id="KW-1133">Transmembrane helix</keyword>
<dbReference type="GeneID" id="29001393"/>
<keyword evidence="2" id="KW-0472">Membrane</keyword>
<dbReference type="InterPro" id="IPR027417">
    <property type="entry name" value="P-loop_NTPase"/>
</dbReference>
<dbReference type="GO" id="GO:0016887">
    <property type="term" value="F:ATP hydrolysis activity"/>
    <property type="evidence" value="ECO:0007669"/>
    <property type="project" value="InterPro"/>
</dbReference>
<dbReference type="PANTHER" id="PTHR23070">
    <property type="entry name" value="BCS1 AAA-TYPE ATPASE"/>
    <property type="match status" value="1"/>
</dbReference>
<evidence type="ECO:0000256" key="1">
    <source>
        <dbReference type="ARBA" id="ARBA00007448"/>
    </source>
</evidence>
<feature type="transmembrane region" description="Helical" evidence="2">
    <location>
        <begin position="54"/>
        <end position="81"/>
    </location>
</feature>
<dbReference type="VEuPathDB" id="FungiDB:PHYBLDRAFT_59395"/>
<dbReference type="SUPFAM" id="SSF52540">
    <property type="entry name" value="P-loop containing nucleoside triphosphate hydrolases"/>
    <property type="match status" value="1"/>
</dbReference>
<organism evidence="4 5">
    <name type="scientific">Phycomyces blakesleeanus (strain ATCC 8743b / DSM 1359 / FGSC 10004 / NBRC 33097 / NRRL 1555)</name>
    <dbReference type="NCBI Taxonomy" id="763407"/>
    <lineage>
        <taxon>Eukaryota</taxon>
        <taxon>Fungi</taxon>
        <taxon>Fungi incertae sedis</taxon>
        <taxon>Mucoromycota</taxon>
        <taxon>Mucoromycotina</taxon>
        <taxon>Mucoromycetes</taxon>
        <taxon>Mucorales</taxon>
        <taxon>Phycomycetaceae</taxon>
        <taxon>Phycomyces</taxon>
    </lineage>
</organism>
<evidence type="ECO:0000256" key="2">
    <source>
        <dbReference type="SAM" id="Phobius"/>
    </source>
</evidence>
<dbReference type="Gene3D" id="3.40.50.300">
    <property type="entry name" value="P-loop containing nucleotide triphosphate hydrolases"/>
    <property type="match status" value="1"/>
</dbReference>
<evidence type="ECO:0000313" key="4">
    <source>
        <dbReference type="EMBL" id="OAD75864.1"/>
    </source>
</evidence>
<dbReference type="AlphaFoldDB" id="A0A167NGR2"/>
<dbReference type="Proteomes" id="UP000077315">
    <property type="component" value="Unassembled WGS sequence"/>
</dbReference>
<dbReference type="InParanoid" id="A0A167NGR2"/>
<dbReference type="RefSeq" id="XP_018293904.1">
    <property type="nucleotide sequence ID" value="XM_018440487.1"/>
</dbReference>
<dbReference type="InterPro" id="IPR003959">
    <property type="entry name" value="ATPase_AAA_core"/>
</dbReference>
<evidence type="ECO:0000259" key="3">
    <source>
        <dbReference type="SMART" id="SM00382"/>
    </source>
</evidence>
<feature type="domain" description="AAA+ ATPase" evidence="3">
    <location>
        <begin position="335"/>
        <end position="474"/>
    </location>
</feature>